<dbReference type="Proteomes" id="UP000384372">
    <property type="component" value="Unassembled WGS sequence"/>
</dbReference>
<dbReference type="RefSeq" id="WP_158462891.1">
    <property type="nucleotide sequence ID" value="NZ_VZAD01000034.1"/>
</dbReference>
<dbReference type="AlphaFoldDB" id="A0A6A7W9J7"/>
<reference evidence="1 2" key="1">
    <citation type="submission" date="2019-09" db="EMBL/GenBank/DDBJ databases">
        <title>Distinct polysaccharide growth profiles of human intestinal Prevotella copri isolates.</title>
        <authorList>
            <person name="Fehlner-Peach H."/>
            <person name="Magnabosco C."/>
            <person name="Raghavan V."/>
            <person name="Scher J.U."/>
            <person name="Tett A."/>
            <person name="Cox L.M."/>
            <person name="Gottsegen C."/>
            <person name="Watters A."/>
            <person name="Wiltshire- Gordon J.D."/>
            <person name="Segata N."/>
            <person name="Bonneau R."/>
            <person name="Littman D.R."/>
        </authorList>
    </citation>
    <scope>NUCLEOTIDE SEQUENCE [LARGE SCALE GENOMIC DNA]</scope>
    <source>
        <strain evidence="2">iAQ1173</strain>
    </source>
</reference>
<dbReference type="GO" id="GO:0004180">
    <property type="term" value="F:carboxypeptidase activity"/>
    <property type="evidence" value="ECO:0007669"/>
    <property type="project" value="UniProtKB-KW"/>
</dbReference>
<keyword evidence="2" id="KW-1185">Reference proteome</keyword>
<comment type="caution">
    <text evidence="1">The sequence shown here is derived from an EMBL/GenBank/DDBJ whole genome shotgun (WGS) entry which is preliminary data.</text>
</comment>
<accession>A0A6A7W9J7</accession>
<dbReference type="OrthoDB" id="1467339at2"/>
<dbReference type="EMBL" id="VZAD01000034">
    <property type="protein sequence ID" value="MQP11085.1"/>
    <property type="molecule type" value="Genomic_DNA"/>
</dbReference>
<protein>
    <submittedName>
        <fullName evidence="1">Carboxypeptidase-like regulatory domain-containing protein</fullName>
    </submittedName>
</protein>
<keyword evidence="1" id="KW-0121">Carboxypeptidase</keyword>
<name>A0A6A7W9J7_9BACT</name>
<sequence>MEIKRNIHLNRIISTIAILLCICWMPVCAQIRIVDEQDGKPVAGAYIFSSDNHLLCISDSKGNIEPQSGMITISNVAYESKTIDASTIKGDVLLKQKVYALPEVTANKTDYIKLTGVFRDICRNNGKTILYREGIMDFYINLENGKTKRRVRACRQYERSGLRKLINFNISILSEARSFDMSRIKYVKRDTINSIKGDTTFYSSHFKGTQSDKAIMYIDTHQKNLYRHIIDNTQYRKITNPLLKIKTDVCDWTFSDKKEAWSSLVSFRKIWNYDNTPLPSKSAIETEEMNDFVVTGVKALTKEQAQTEMKDRTETDNFTLPDCLPAIPYDVAKETEGLLIKRFWEM</sequence>
<evidence type="ECO:0000313" key="2">
    <source>
        <dbReference type="Proteomes" id="UP000384372"/>
    </source>
</evidence>
<evidence type="ECO:0000313" key="1">
    <source>
        <dbReference type="EMBL" id="MQP11085.1"/>
    </source>
</evidence>
<proteinExistence type="predicted"/>
<gene>
    <name evidence="1" type="ORF">F7D20_03710</name>
</gene>
<keyword evidence="1" id="KW-0645">Protease</keyword>
<organism evidence="1 2">
    <name type="scientific">Segatella copri</name>
    <dbReference type="NCBI Taxonomy" id="165179"/>
    <lineage>
        <taxon>Bacteria</taxon>
        <taxon>Pseudomonadati</taxon>
        <taxon>Bacteroidota</taxon>
        <taxon>Bacteroidia</taxon>
        <taxon>Bacteroidales</taxon>
        <taxon>Prevotellaceae</taxon>
        <taxon>Segatella</taxon>
    </lineage>
</organism>
<keyword evidence="1" id="KW-0378">Hydrolase</keyword>